<protein>
    <submittedName>
        <fullName evidence="3">MEDS domain-containing protein</fullName>
    </submittedName>
</protein>
<dbReference type="InterPro" id="IPR036513">
    <property type="entry name" value="STAS_dom_sf"/>
</dbReference>
<feature type="compositionally biased region" description="Basic and acidic residues" evidence="1">
    <location>
        <begin position="300"/>
        <end position="311"/>
    </location>
</feature>
<gene>
    <name evidence="3" type="ORF">J4557_34765</name>
</gene>
<feature type="domain" description="STAS" evidence="2">
    <location>
        <begin position="193"/>
        <end position="269"/>
    </location>
</feature>
<organism evidence="3 4">
    <name type="scientific">Actinomadura nitritigenes</name>
    <dbReference type="NCBI Taxonomy" id="134602"/>
    <lineage>
        <taxon>Bacteria</taxon>
        <taxon>Bacillati</taxon>
        <taxon>Actinomycetota</taxon>
        <taxon>Actinomycetes</taxon>
        <taxon>Streptosporangiales</taxon>
        <taxon>Thermomonosporaceae</taxon>
        <taxon>Actinomadura</taxon>
    </lineage>
</organism>
<reference evidence="3 4" key="1">
    <citation type="submission" date="2021-03" db="EMBL/GenBank/DDBJ databases">
        <authorList>
            <person name="Kanchanasin P."/>
            <person name="Saeng-In P."/>
            <person name="Phongsopitanun W."/>
            <person name="Yuki M."/>
            <person name="Kudo T."/>
            <person name="Ohkuma M."/>
            <person name="Tanasupawat S."/>
        </authorList>
    </citation>
    <scope>NUCLEOTIDE SEQUENCE [LARGE SCALE GENOMIC DNA]</scope>
    <source>
        <strain evidence="3 4">L46</strain>
    </source>
</reference>
<dbReference type="Pfam" id="PF13466">
    <property type="entry name" value="STAS_2"/>
    <property type="match status" value="1"/>
</dbReference>
<dbReference type="Proteomes" id="UP000666915">
    <property type="component" value="Unassembled WGS sequence"/>
</dbReference>
<dbReference type="Pfam" id="PF14417">
    <property type="entry name" value="MEDS"/>
    <property type="match status" value="1"/>
</dbReference>
<evidence type="ECO:0000313" key="4">
    <source>
        <dbReference type="Proteomes" id="UP000666915"/>
    </source>
</evidence>
<evidence type="ECO:0000256" key="1">
    <source>
        <dbReference type="SAM" id="MobiDB-lite"/>
    </source>
</evidence>
<proteinExistence type="predicted"/>
<dbReference type="InterPro" id="IPR025847">
    <property type="entry name" value="MEDS_domain"/>
</dbReference>
<feature type="region of interest" description="Disordered" evidence="1">
    <location>
        <begin position="284"/>
        <end position="311"/>
    </location>
</feature>
<dbReference type="InterPro" id="IPR002645">
    <property type="entry name" value="STAS_dom"/>
</dbReference>
<dbReference type="SUPFAM" id="SSF52091">
    <property type="entry name" value="SpoIIaa-like"/>
    <property type="match status" value="1"/>
</dbReference>
<name>A0ABS3R952_9ACTN</name>
<dbReference type="InterPro" id="IPR058548">
    <property type="entry name" value="MlaB-like_STAS"/>
</dbReference>
<dbReference type="EMBL" id="JAGEOK010000027">
    <property type="protein sequence ID" value="MBO2442701.1"/>
    <property type="molecule type" value="Genomic_DNA"/>
</dbReference>
<accession>A0ABS3R952</accession>
<comment type="caution">
    <text evidence="3">The sequence shown here is derived from an EMBL/GenBank/DDBJ whole genome shotgun (WGS) entry which is preliminary data.</text>
</comment>
<evidence type="ECO:0000313" key="3">
    <source>
        <dbReference type="EMBL" id="MBO2442701.1"/>
    </source>
</evidence>
<dbReference type="CDD" id="cd07043">
    <property type="entry name" value="STAS_anti-anti-sigma_factors"/>
    <property type="match status" value="1"/>
</dbReference>
<dbReference type="PROSITE" id="PS50801">
    <property type="entry name" value="STAS"/>
    <property type="match status" value="1"/>
</dbReference>
<sequence>MSPGDHGLLAYGSHEERDRVIGRFVREGLETNEKVVYVTDAPAERLPGIGPRHRVDVQAYSRTGQLRVIARRDACLDRRGAFQPGRIVETIGREVDAAFGEGFRAVRLTTDYSWLLSEPGRSDIAEMLGCEHGVGDAVSSSTMAMAICQIDRHACPPDELAALRDMHEVLVEVNPEFDDGILKIVRTFEPNGLRLEGELDAARYAVFAEQLAQVCMTRRRVHLDFADLGFIDLGGLNLLARHAAVQPAGEPLVLDHLPPDVENVIEMVGWHRLPGLARGKEAGDWIDGSHAASTGSSKAASEEKAEHKPGH</sequence>
<keyword evidence="4" id="KW-1185">Reference proteome</keyword>
<dbReference type="Gene3D" id="3.30.750.24">
    <property type="entry name" value="STAS domain"/>
    <property type="match status" value="1"/>
</dbReference>
<evidence type="ECO:0000259" key="2">
    <source>
        <dbReference type="PROSITE" id="PS50801"/>
    </source>
</evidence>